<evidence type="ECO:0000313" key="2">
    <source>
        <dbReference type="EMBL" id="SEH87068.1"/>
    </source>
</evidence>
<gene>
    <name evidence="2" type="ORF">SAMN02910265_03128</name>
</gene>
<organism evidence="2 3">
    <name type="scientific">Ruminococcus flavefaciens</name>
    <dbReference type="NCBI Taxonomy" id="1265"/>
    <lineage>
        <taxon>Bacteria</taxon>
        <taxon>Bacillati</taxon>
        <taxon>Bacillota</taxon>
        <taxon>Clostridia</taxon>
        <taxon>Eubacteriales</taxon>
        <taxon>Oscillospiraceae</taxon>
        <taxon>Ruminococcus</taxon>
    </lineage>
</organism>
<dbReference type="GO" id="GO:0000272">
    <property type="term" value="P:polysaccharide catabolic process"/>
    <property type="evidence" value="ECO:0007669"/>
    <property type="project" value="InterPro"/>
</dbReference>
<evidence type="ECO:0008006" key="4">
    <source>
        <dbReference type="Google" id="ProtNLM"/>
    </source>
</evidence>
<dbReference type="Proteomes" id="UP000183190">
    <property type="component" value="Unassembled WGS sequence"/>
</dbReference>
<name>A0A1H6LQN0_RUMFL</name>
<dbReference type="InterPro" id="IPR036439">
    <property type="entry name" value="Dockerin_dom_sf"/>
</dbReference>
<dbReference type="Gene3D" id="1.10.1330.10">
    <property type="entry name" value="Dockerin domain"/>
    <property type="match status" value="3"/>
</dbReference>
<dbReference type="GO" id="GO:0004553">
    <property type="term" value="F:hydrolase activity, hydrolyzing O-glycosyl compounds"/>
    <property type="evidence" value="ECO:0007669"/>
    <property type="project" value="InterPro"/>
</dbReference>
<dbReference type="Pfam" id="PF00404">
    <property type="entry name" value="Dockerin_1"/>
    <property type="match status" value="1"/>
</dbReference>
<keyword evidence="1" id="KW-1133">Transmembrane helix</keyword>
<dbReference type="RefSeq" id="WP_074719062.1">
    <property type="nucleotide sequence ID" value="NZ_FNWV01000021.1"/>
</dbReference>
<dbReference type="EMBL" id="FNWV01000021">
    <property type="protein sequence ID" value="SEH87068.1"/>
    <property type="molecule type" value="Genomic_DNA"/>
</dbReference>
<protein>
    <recommendedName>
        <fullName evidence="4">Dockerin domain-containing protein</fullName>
    </recommendedName>
</protein>
<proteinExistence type="predicted"/>
<dbReference type="SUPFAM" id="SSF63446">
    <property type="entry name" value="Type I dockerin domain"/>
    <property type="match status" value="1"/>
</dbReference>
<reference evidence="2 3" key="1">
    <citation type="submission" date="2016-10" db="EMBL/GenBank/DDBJ databases">
        <authorList>
            <person name="de Groot N.N."/>
        </authorList>
    </citation>
    <scope>NUCLEOTIDE SEQUENCE [LARGE SCALE GENOMIC DNA]</scope>
    <source>
        <strain evidence="2 3">YAD2003</strain>
    </source>
</reference>
<evidence type="ECO:0000256" key="1">
    <source>
        <dbReference type="SAM" id="Phobius"/>
    </source>
</evidence>
<dbReference type="InterPro" id="IPR002105">
    <property type="entry name" value="Dockerin_1_rpt"/>
</dbReference>
<sequence>MRNTKDIADAVFRIRDEYLEQKKKKHIRIEKACAAVSVMAAAIAITAGSAKLLSYNKPLNDNEIITVTDATTVLPTETVTTVNTAYTTVITYASSVQMTSTTASLATESKPSMITSAVSRTVSDVKAIESSAAAVKVTTADTNTMPITTTTDISEIDCEEVIRMKVDYVKKYLAALSAAAIASSGNPISANAESLFTPKALDPKVDSILYIEDNLDIFDFDGNEKINTMDAYALYTYVNDASELPEGYAERCEAKGDVNSDGKVDFVDSNIFREYCLLKFSRKNYSYYTNYSKYLLPENTDPSDRAVRSIVPDTPDDIRELLLNEFVNETYTYGSEKNINEFIDYCFCNVNIDIFMGEKYNDAYFKRFSDTAKKDNYSFDVNEDGVTDLKDLYDIYIYDVASADEKGDIKKSFYFGQFNLVDEHIGDYSVSHSDYDNPLRSRLPLSEEYKENLWEKCEPMYDYVYSFIKSDDEDYPMCNITVFDFIARYVINNTEITTINKTSLYYVQYHGEVELCGHSVSESFKDFLLSFLDEYSEKPFVYDPNSGELNDAYERIYDYKFMTNEELVAALQKTKSDYDSGVIKKEFFDLNLDGKVDPLDSYTYELYTSDLHQKLTAETGLIPAEQRKKIEEDFDPDQDGKSGTISDEIFLIYIAGHSSDIPQYMLDVYYLDLVEQKGLVDLSDIRPFIEKLCKDKEKGDVDLDGMVTAVDSCEVLKYYSQLSVDADIAPVTEAKMDYLADYNGDGVIDSVDASAILTTYSENSVQN</sequence>
<accession>A0A1H6LQN0</accession>
<keyword evidence="1" id="KW-0812">Transmembrane</keyword>
<dbReference type="OrthoDB" id="1817974at2"/>
<evidence type="ECO:0000313" key="3">
    <source>
        <dbReference type="Proteomes" id="UP000183190"/>
    </source>
</evidence>
<keyword evidence="1" id="KW-0472">Membrane</keyword>
<feature type="transmembrane region" description="Helical" evidence="1">
    <location>
        <begin position="32"/>
        <end position="53"/>
    </location>
</feature>
<dbReference type="AlphaFoldDB" id="A0A1H6LQN0"/>